<organism evidence="1 2">
    <name type="scientific">Tanacetum coccineum</name>
    <dbReference type="NCBI Taxonomy" id="301880"/>
    <lineage>
        <taxon>Eukaryota</taxon>
        <taxon>Viridiplantae</taxon>
        <taxon>Streptophyta</taxon>
        <taxon>Embryophyta</taxon>
        <taxon>Tracheophyta</taxon>
        <taxon>Spermatophyta</taxon>
        <taxon>Magnoliopsida</taxon>
        <taxon>eudicotyledons</taxon>
        <taxon>Gunneridae</taxon>
        <taxon>Pentapetalae</taxon>
        <taxon>asterids</taxon>
        <taxon>campanulids</taxon>
        <taxon>Asterales</taxon>
        <taxon>Asteraceae</taxon>
        <taxon>Asteroideae</taxon>
        <taxon>Anthemideae</taxon>
        <taxon>Anthemidinae</taxon>
        <taxon>Tanacetum</taxon>
    </lineage>
</organism>
<gene>
    <name evidence="1" type="ORF">Tco_0978040</name>
</gene>
<keyword evidence="2" id="KW-1185">Reference proteome</keyword>
<dbReference type="EMBL" id="BQNB010016445">
    <property type="protein sequence ID" value="GJT51883.1"/>
    <property type="molecule type" value="Genomic_DNA"/>
</dbReference>
<dbReference type="Proteomes" id="UP001151760">
    <property type="component" value="Unassembled WGS sequence"/>
</dbReference>
<reference evidence="1" key="2">
    <citation type="submission" date="2022-01" db="EMBL/GenBank/DDBJ databases">
        <authorList>
            <person name="Yamashiro T."/>
            <person name="Shiraishi A."/>
            <person name="Satake H."/>
            <person name="Nakayama K."/>
        </authorList>
    </citation>
    <scope>NUCLEOTIDE SEQUENCE</scope>
</reference>
<reference evidence="1" key="1">
    <citation type="journal article" date="2022" name="Int. J. Mol. Sci.">
        <title>Draft Genome of Tanacetum Coccineum: Genomic Comparison of Closely Related Tanacetum-Family Plants.</title>
        <authorList>
            <person name="Yamashiro T."/>
            <person name="Shiraishi A."/>
            <person name="Nakayama K."/>
            <person name="Satake H."/>
        </authorList>
    </citation>
    <scope>NUCLEOTIDE SEQUENCE</scope>
</reference>
<evidence type="ECO:0000313" key="1">
    <source>
        <dbReference type="EMBL" id="GJT51883.1"/>
    </source>
</evidence>
<name>A0ABQ5ELT8_9ASTR</name>
<accession>A0ABQ5ELT8</accession>
<proteinExistence type="predicted"/>
<feature type="non-terminal residue" evidence="1">
    <location>
        <position position="1"/>
    </location>
</feature>
<sequence>LEVGSIRRIQGLDTAYWGFLGVRRIGLLWIRRIELVFFVVFGECKHRYAVSSLMDTAYWSSE</sequence>
<protein>
    <submittedName>
        <fullName evidence="1">Uncharacterized protein</fullName>
    </submittedName>
</protein>
<comment type="caution">
    <text evidence="1">The sequence shown here is derived from an EMBL/GenBank/DDBJ whole genome shotgun (WGS) entry which is preliminary data.</text>
</comment>
<evidence type="ECO:0000313" key="2">
    <source>
        <dbReference type="Proteomes" id="UP001151760"/>
    </source>
</evidence>